<comment type="caution">
    <text evidence="2">The sequence shown here is derived from an EMBL/GenBank/DDBJ whole genome shotgun (WGS) entry which is preliminary data.</text>
</comment>
<accession>A0AB34IJX6</accession>
<evidence type="ECO:0000256" key="1">
    <source>
        <dbReference type="SAM" id="Coils"/>
    </source>
</evidence>
<reference evidence="2 3" key="1">
    <citation type="journal article" date="2024" name="Science">
        <title>Giant polyketide synthase enzymes in the biosynthesis of giant marine polyether toxins.</title>
        <authorList>
            <person name="Fallon T.R."/>
            <person name="Shende V.V."/>
            <person name="Wierzbicki I.H."/>
            <person name="Pendleton A.L."/>
            <person name="Watervoot N.F."/>
            <person name="Auber R.P."/>
            <person name="Gonzalez D.J."/>
            <person name="Wisecaver J.H."/>
            <person name="Moore B.S."/>
        </authorList>
    </citation>
    <scope>NUCLEOTIDE SEQUENCE [LARGE SCALE GENOMIC DNA]</scope>
    <source>
        <strain evidence="2 3">12B1</strain>
    </source>
</reference>
<sequence>MVAASVACRQARAEEGMAAVGTAAEAPVEEEEVTVALAVEKPVAAVEEAEAEVEPHEEGKAAASVLGYEGVGCLEEVVAEEAGKAGAAKAGAESAMVAMVVDELAGGLEEAMEEEEHVEEEEAVVEHERAESAAGPEGGAAVVEATAAAAAEAWVEGAMLAMLEATPEHRSEFAAELLAMVGKEMERWVAVVPEGAVREAAAGAVVVTEVEVMEAAMMEAVMAVEEGEEAPHQESRVVG</sequence>
<feature type="coiled-coil region" evidence="1">
    <location>
        <begin position="101"/>
        <end position="131"/>
    </location>
</feature>
<keyword evidence="1" id="KW-0175">Coiled coil</keyword>
<proteinExistence type="predicted"/>
<dbReference type="Proteomes" id="UP001515480">
    <property type="component" value="Unassembled WGS sequence"/>
</dbReference>
<protein>
    <submittedName>
        <fullName evidence="2">Uncharacterized protein</fullName>
    </submittedName>
</protein>
<keyword evidence="3" id="KW-1185">Reference proteome</keyword>
<organism evidence="2 3">
    <name type="scientific">Prymnesium parvum</name>
    <name type="common">Toxic golden alga</name>
    <dbReference type="NCBI Taxonomy" id="97485"/>
    <lineage>
        <taxon>Eukaryota</taxon>
        <taxon>Haptista</taxon>
        <taxon>Haptophyta</taxon>
        <taxon>Prymnesiophyceae</taxon>
        <taxon>Prymnesiales</taxon>
        <taxon>Prymnesiaceae</taxon>
        <taxon>Prymnesium</taxon>
    </lineage>
</organism>
<gene>
    <name evidence="2" type="ORF">AB1Y20_013734</name>
</gene>
<dbReference type="EMBL" id="JBGBPQ010000026">
    <property type="protein sequence ID" value="KAL1499228.1"/>
    <property type="molecule type" value="Genomic_DNA"/>
</dbReference>
<evidence type="ECO:0000313" key="2">
    <source>
        <dbReference type="EMBL" id="KAL1499228.1"/>
    </source>
</evidence>
<dbReference type="AlphaFoldDB" id="A0AB34IJX6"/>
<evidence type="ECO:0000313" key="3">
    <source>
        <dbReference type="Proteomes" id="UP001515480"/>
    </source>
</evidence>
<name>A0AB34IJX6_PRYPA</name>